<keyword evidence="6" id="KW-0408">Iron</keyword>
<dbReference type="GO" id="GO:0051536">
    <property type="term" value="F:iron-sulfur cluster binding"/>
    <property type="evidence" value="ECO:0007669"/>
    <property type="project" value="UniProtKB-KW"/>
</dbReference>
<dbReference type="PROSITE" id="PS00764">
    <property type="entry name" value="ENDONUCLEASE_III_1"/>
    <property type="match status" value="1"/>
</dbReference>
<comment type="caution">
    <text evidence="11">The sequence shown here is derived from an EMBL/GenBank/DDBJ whole genome shotgun (WGS) entry which is preliminary data.</text>
</comment>
<evidence type="ECO:0000313" key="12">
    <source>
        <dbReference type="Proteomes" id="UP000177876"/>
    </source>
</evidence>
<dbReference type="EMBL" id="MELK01000041">
    <property type="protein sequence ID" value="OFW56718.1"/>
    <property type="molecule type" value="Genomic_DNA"/>
</dbReference>
<evidence type="ECO:0000256" key="1">
    <source>
        <dbReference type="ARBA" id="ARBA00001966"/>
    </source>
</evidence>
<dbReference type="AlphaFoldDB" id="A0A1F2WIM9"/>
<dbReference type="PANTHER" id="PTHR47203:SF1">
    <property type="entry name" value="HYPOTHETICAL BASE EXCISION DNA REPAIR PROTEIN (EUROFUNG)"/>
    <property type="match status" value="1"/>
</dbReference>
<dbReference type="CDD" id="cd00056">
    <property type="entry name" value="ENDO3c"/>
    <property type="match status" value="1"/>
</dbReference>
<protein>
    <recommendedName>
        <fullName evidence="10">HhH-GPD domain-containing protein</fullName>
    </recommendedName>
</protein>
<evidence type="ECO:0000256" key="7">
    <source>
        <dbReference type="ARBA" id="ARBA00023014"/>
    </source>
</evidence>
<dbReference type="GO" id="GO:0046872">
    <property type="term" value="F:metal ion binding"/>
    <property type="evidence" value="ECO:0007669"/>
    <property type="project" value="UniProtKB-KW"/>
</dbReference>
<dbReference type="InterPro" id="IPR003265">
    <property type="entry name" value="HhH-GPD_domain"/>
</dbReference>
<evidence type="ECO:0000256" key="6">
    <source>
        <dbReference type="ARBA" id="ARBA00023004"/>
    </source>
</evidence>
<dbReference type="InterPro" id="IPR023170">
    <property type="entry name" value="HhH_base_excis_C"/>
</dbReference>
<dbReference type="InterPro" id="IPR004035">
    <property type="entry name" value="Endouclease-III_FeS-bd_BS"/>
</dbReference>
<organism evidence="11 12">
    <name type="scientific">Candidatus Solincola sediminis</name>
    <dbReference type="NCBI Taxonomy" id="1797199"/>
    <lineage>
        <taxon>Bacteria</taxon>
        <taxon>Bacillati</taxon>
        <taxon>Actinomycetota</taxon>
        <taxon>Candidatus Geothermincolia</taxon>
        <taxon>Candidatus Geothermincolales</taxon>
        <taxon>Candidatus Geothermincolaceae</taxon>
        <taxon>Candidatus Solincola</taxon>
    </lineage>
</organism>
<gene>
    <name evidence="11" type="ORF">A2Y75_08030</name>
</gene>
<comment type="cofactor">
    <cofactor evidence="1">
        <name>[4Fe-4S] cluster</name>
        <dbReference type="ChEBI" id="CHEBI:49883"/>
    </cofactor>
</comment>
<accession>A0A1F2WIM9</accession>
<comment type="similarity">
    <text evidence="2">Belongs to the Nth/MutY family.</text>
</comment>
<dbReference type="GO" id="GO:0006284">
    <property type="term" value="P:base-excision repair"/>
    <property type="evidence" value="ECO:0007669"/>
    <property type="project" value="InterPro"/>
</dbReference>
<keyword evidence="8" id="KW-0234">DNA repair</keyword>
<dbReference type="SMART" id="SM00478">
    <property type="entry name" value="ENDO3c"/>
    <property type="match status" value="1"/>
</dbReference>
<name>A0A1F2WIM9_9ACTN</name>
<dbReference type="PANTHER" id="PTHR47203">
    <property type="match status" value="1"/>
</dbReference>
<dbReference type="Gene3D" id="1.10.340.30">
    <property type="entry name" value="Hypothetical protein, domain 2"/>
    <property type="match status" value="1"/>
</dbReference>
<keyword evidence="5" id="KW-0378">Hydrolase</keyword>
<feature type="domain" description="HhH-GPD" evidence="10">
    <location>
        <begin position="44"/>
        <end position="201"/>
    </location>
</feature>
<evidence type="ECO:0000256" key="8">
    <source>
        <dbReference type="ARBA" id="ARBA00023204"/>
    </source>
</evidence>
<evidence type="ECO:0000256" key="5">
    <source>
        <dbReference type="ARBA" id="ARBA00022801"/>
    </source>
</evidence>
<dbReference type="SUPFAM" id="SSF48150">
    <property type="entry name" value="DNA-glycosylase"/>
    <property type="match status" value="1"/>
</dbReference>
<reference evidence="11 12" key="1">
    <citation type="journal article" date="2016" name="Nat. Commun.">
        <title>Thousands of microbial genomes shed light on interconnected biogeochemical processes in an aquifer system.</title>
        <authorList>
            <person name="Anantharaman K."/>
            <person name="Brown C.T."/>
            <person name="Hug L.A."/>
            <person name="Sharon I."/>
            <person name="Castelle C.J."/>
            <person name="Probst A.J."/>
            <person name="Thomas B.C."/>
            <person name="Singh A."/>
            <person name="Wilkins M.J."/>
            <person name="Karaoz U."/>
            <person name="Brodie E.L."/>
            <person name="Williams K.H."/>
            <person name="Hubbard S.S."/>
            <person name="Banfield J.F."/>
        </authorList>
    </citation>
    <scope>NUCLEOTIDE SEQUENCE [LARGE SCALE GENOMIC DNA]</scope>
</reference>
<dbReference type="GO" id="GO:0016798">
    <property type="term" value="F:hydrolase activity, acting on glycosyl bonds"/>
    <property type="evidence" value="ECO:0007669"/>
    <property type="project" value="UniProtKB-KW"/>
</dbReference>
<dbReference type="Pfam" id="PF00730">
    <property type="entry name" value="HhH-GPD"/>
    <property type="match status" value="1"/>
</dbReference>
<evidence type="ECO:0000256" key="9">
    <source>
        <dbReference type="ARBA" id="ARBA00023295"/>
    </source>
</evidence>
<dbReference type="STRING" id="1797197.A2Y75_08030"/>
<keyword evidence="7" id="KW-0411">Iron-sulfur</keyword>
<proteinExistence type="inferred from homology"/>
<sequence>MEGQSLGNRKGVIKVDSLLLRCYGDRIWEAHFPDLLDALIQTLLSQNTSDVNSHRAFSQLKERFPTWEAAGGASVNEIERAIRSGGISRVKAERIKVLLDIIKRENGSYSLENLRDMSPDEARYYLDDLPGVGPKTAAVLLLFNLNYPFFPVDTHVYRVGKRLGIIPTKASVEKAHALMDRLVPDDIKYRLHVNLVDHGRRICVARKPKCPICCLNRICPRIGVKEVSGGNA</sequence>
<dbReference type="Gene3D" id="1.10.1670.10">
    <property type="entry name" value="Helix-hairpin-Helix base-excision DNA repair enzymes (C-terminal)"/>
    <property type="match status" value="1"/>
</dbReference>
<dbReference type="InterPro" id="IPR011257">
    <property type="entry name" value="DNA_glycosylase"/>
</dbReference>
<keyword evidence="9" id="KW-0326">Glycosidase</keyword>
<evidence type="ECO:0000256" key="2">
    <source>
        <dbReference type="ARBA" id="ARBA00008343"/>
    </source>
</evidence>
<keyword evidence="3" id="KW-0479">Metal-binding</keyword>
<evidence type="ECO:0000313" key="11">
    <source>
        <dbReference type="EMBL" id="OFW56718.1"/>
    </source>
</evidence>
<dbReference type="Proteomes" id="UP000177876">
    <property type="component" value="Unassembled WGS sequence"/>
</dbReference>
<dbReference type="PIRSF" id="PIRSF001435">
    <property type="entry name" value="Nth"/>
    <property type="match status" value="1"/>
</dbReference>
<evidence type="ECO:0000256" key="4">
    <source>
        <dbReference type="ARBA" id="ARBA00022763"/>
    </source>
</evidence>
<evidence type="ECO:0000256" key="3">
    <source>
        <dbReference type="ARBA" id="ARBA00022723"/>
    </source>
</evidence>
<keyword evidence="4" id="KW-0227">DNA damage</keyword>
<evidence type="ECO:0000259" key="10">
    <source>
        <dbReference type="SMART" id="SM00478"/>
    </source>
</evidence>